<keyword evidence="8 10" id="KW-0472">Membrane</keyword>
<evidence type="ECO:0000256" key="12">
    <source>
        <dbReference type="SAM" id="Phobius"/>
    </source>
</evidence>
<dbReference type="PROSITE" id="PS50836">
    <property type="entry name" value="DOMON"/>
    <property type="match status" value="1"/>
</dbReference>
<evidence type="ECO:0000259" key="15">
    <source>
        <dbReference type="PROSITE" id="PS50939"/>
    </source>
</evidence>
<evidence type="ECO:0000313" key="16">
    <source>
        <dbReference type="EMBL" id="KAL3635696.1"/>
    </source>
</evidence>
<dbReference type="FunFam" id="1.20.120.1770:FF:000007">
    <property type="entry name" value="Cytochrome b561 and DOMON domain-containing protein"/>
    <property type="match status" value="1"/>
</dbReference>
<accession>A0ABD3D3V4</accession>
<keyword evidence="17" id="KW-1185">Reference proteome</keyword>
<evidence type="ECO:0000256" key="11">
    <source>
        <dbReference type="PIRSR" id="PIRSR037471-1"/>
    </source>
</evidence>
<evidence type="ECO:0000256" key="2">
    <source>
        <dbReference type="ARBA" id="ARBA00022448"/>
    </source>
</evidence>
<feature type="signal peptide" evidence="13">
    <location>
        <begin position="1"/>
        <end position="23"/>
    </location>
</feature>
<sequence length="400" mass="44395">MRKAVVFSSFLIILAVFTSAAAAAYTQLDGCPSYTFSNNNHLYANCNPLPTLDSYLHWNYHPSNHTVDIAYRHTGITSSNWVAWSLNPTGPHMIGAQCLVAFVNSTGLPHPFTSSITGYTLQEGPLSFGVPRIAAEFRNNTEMIIYATIELPPGRTNFTHIWQHGIVSSSGAFQAHPMTPQHLTSFATIDFATGRSIDTSGAGGGVSKTQRLRTIHGIINVVSWGMMMPIGAMIARFVKVFQPLNPSWFYLHVTCQTLAYLLGVAGWATGLNLGSRTPGIVRTVHRNIGITLFTLATLQVMSLGLRPKPDHKYRTFWNFYHHSIGYSVIALSIGNIFMGFDILYPEKKWKRAYIIFLIVIGAVAVCLEVLKCFVVIRRKRDTSKQPQTVNGENVLRLIIF</sequence>
<feature type="transmembrane region" description="Helical" evidence="12">
    <location>
        <begin position="317"/>
        <end position="340"/>
    </location>
</feature>
<dbReference type="EMBL" id="JAVIJP010000027">
    <property type="protein sequence ID" value="KAL3635696.1"/>
    <property type="molecule type" value="Genomic_DNA"/>
</dbReference>
<feature type="binding site" description="axial binding residue" evidence="11">
    <location>
        <position position="216"/>
    </location>
    <ligand>
        <name>heme b</name>
        <dbReference type="ChEBI" id="CHEBI:60344"/>
        <label>1</label>
    </ligand>
    <ligandPart>
        <name>Fe</name>
        <dbReference type="ChEBI" id="CHEBI:18248"/>
    </ligandPart>
</feature>
<keyword evidence="6 10" id="KW-0249">Electron transport</keyword>
<feature type="transmembrane region" description="Helical" evidence="12">
    <location>
        <begin position="217"/>
        <end position="237"/>
    </location>
</feature>
<evidence type="ECO:0000256" key="8">
    <source>
        <dbReference type="ARBA" id="ARBA00023136"/>
    </source>
</evidence>
<feature type="transmembrane region" description="Helical" evidence="12">
    <location>
        <begin position="352"/>
        <end position="376"/>
    </location>
</feature>
<dbReference type="PANTHER" id="PTHR23130:SF223">
    <property type="entry name" value="CYTOCHROME B561 AND DOMON DOMAIN-CONTAINING PROTEIN"/>
    <property type="match status" value="1"/>
</dbReference>
<dbReference type="Pfam" id="PF04526">
    <property type="entry name" value="DUF568"/>
    <property type="match status" value="1"/>
</dbReference>
<feature type="domain" description="Cytochrome b561" evidence="15">
    <location>
        <begin position="180"/>
        <end position="376"/>
    </location>
</feature>
<feature type="binding site" description="axial binding residue" evidence="11">
    <location>
        <position position="285"/>
    </location>
    <ligand>
        <name>heme b</name>
        <dbReference type="ChEBI" id="CHEBI:60344"/>
        <label>1</label>
    </ligand>
    <ligandPart>
        <name>Fe</name>
        <dbReference type="ChEBI" id="CHEBI:18248"/>
    </ligandPart>
</feature>
<keyword evidence="4 11" id="KW-0479">Metal-binding</keyword>
<comment type="caution">
    <text evidence="16">The sequence shown here is derived from an EMBL/GenBank/DDBJ whole genome shotgun (WGS) entry which is preliminary data.</text>
</comment>
<keyword evidence="2 10" id="KW-0813">Transport</keyword>
<dbReference type="AlphaFoldDB" id="A0ABD3D3V4"/>
<keyword evidence="7 12" id="KW-1133">Transmembrane helix</keyword>
<evidence type="ECO:0000259" key="14">
    <source>
        <dbReference type="PROSITE" id="PS50836"/>
    </source>
</evidence>
<comment type="subcellular location">
    <subcellularLocation>
        <location evidence="1">Membrane</location>
        <topology evidence="1">Multi-pass membrane protein</topology>
    </subcellularLocation>
</comment>
<feature type="transmembrane region" description="Helical" evidence="12">
    <location>
        <begin position="249"/>
        <end position="268"/>
    </location>
</feature>
<evidence type="ECO:0000256" key="5">
    <source>
        <dbReference type="ARBA" id="ARBA00022729"/>
    </source>
</evidence>
<evidence type="ECO:0000256" key="3">
    <source>
        <dbReference type="ARBA" id="ARBA00022692"/>
    </source>
</evidence>
<reference evidence="17" key="1">
    <citation type="journal article" date="2024" name="IScience">
        <title>Strigolactones Initiate the Formation of Haustorium-like Structures in Castilleja.</title>
        <authorList>
            <person name="Buerger M."/>
            <person name="Peterson D."/>
            <person name="Chory J."/>
        </authorList>
    </citation>
    <scope>NUCLEOTIDE SEQUENCE [LARGE SCALE GENOMIC DNA]</scope>
</reference>
<proteinExistence type="predicted"/>
<name>A0ABD3D3V4_9LAMI</name>
<dbReference type="InterPro" id="IPR017214">
    <property type="entry name" value="UCP037471"/>
</dbReference>
<evidence type="ECO:0000256" key="7">
    <source>
        <dbReference type="ARBA" id="ARBA00022989"/>
    </source>
</evidence>
<dbReference type="GO" id="GO:0046872">
    <property type="term" value="F:metal ion binding"/>
    <property type="evidence" value="ECO:0007669"/>
    <property type="project" value="UniProtKB-KW"/>
</dbReference>
<evidence type="ECO:0000256" key="9">
    <source>
        <dbReference type="ARBA" id="ARBA00053871"/>
    </source>
</evidence>
<keyword evidence="5 13" id="KW-0732">Signal</keyword>
<dbReference type="Proteomes" id="UP001632038">
    <property type="component" value="Unassembled WGS sequence"/>
</dbReference>
<evidence type="ECO:0000256" key="6">
    <source>
        <dbReference type="ARBA" id="ARBA00022982"/>
    </source>
</evidence>
<protein>
    <recommendedName>
        <fullName evidence="10">Cytochrome b561 and DOMON domain-containing protein</fullName>
    </recommendedName>
</protein>
<gene>
    <name evidence="16" type="ORF">CASFOL_020243</name>
</gene>
<comment type="function">
    <text evidence="9">May act as a catecholamine-responsive trans-membrane electron transporter.</text>
</comment>
<dbReference type="CDD" id="cd08760">
    <property type="entry name" value="Cyt_b561_FRRS1_like"/>
    <property type="match status" value="1"/>
</dbReference>
<evidence type="ECO:0000256" key="13">
    <source>
        <dbReference type="SAM" id="SignalP"/>
    </source>
</evidence>
<evidence type="ECO:0000256" key="10">
    <source>
        <dbReference type="PIRNR" id="PIRNR037471"/>
    </source>
</evidence>
<feature type="binding site" description="axial binding residue" evidence="11">
    <location>
        <position position="321"/>
    </location>
    <ligand>
        <name>heme b</name>
        <dbReference type="ChEBI" id="CHEBI:60344"/>
        <label>1</label>
    </ligand>
    <ligandPart>
        <name>Fe</name>
        <dbReference type="ChEBI" id="CHEBI:18248"/>
    </ligandPart>
</feature>
<feature type="chain" id="PRO_5044807433" description="Cytochrome b561 and DOMON domain-containing protein" evidence="13">
    <location>
        <begin position="24"/>
        <end position="400"/>
    </location>
</feature>
<dbReference type="InterPro" id="IPR006593">
    <property type="entry name" value="Cyt_b561/ferric_Rdtase_TM"/>
</dbReference>
<organism evidence="16 17">
    <name type="scientific">Castilleja foliolosa</name>
    <dbReference type="NCBI Taxonomy" id="1961234"/>
    <lineage>
        <taxon>Eukaryota</taxon>
        <taxon>Viridiplantae</taxon>
        <taxon>Streptophyta</taxon>
        <taxon>Embryophyta</taxon>
        <taxon>Tracheophyta</taxon>
        <taxon>Spermatophyta</taxon>
        <taxon>Magnoliopsida</taxon>
        <taxon>eudicotyledons</taxon>
        <taxon>Gunneridae</taxon>
        <taxon>Pentapetalae</taxon>
        <taxon>asterids</taxon>
        <taxon>lamiids</taxon>
        <taxon>Lamiales</taxon>
        <taxon>Orobanchaceae</taxon>
        <taxon>Pedicularideae</taxon>
        <taxon>Castillejinae</taxon>
        <taxon>Castilleja</taxon>
    </lineage>
</organism>
<dbReference type="CDD" id="cd09629">
    <property type="entry name" value="DOMON_CIL1_like"/>
    <property type="match status" value="1"/>
</dbReference>
<dbReference type="PIRSF" id="PIRSF037471">
    <property type="entry name" value="UCP037471"/>
    <property type="match status" value="1"/>
</dbReference>
<keyword evidence="3 12" id="KW-0812">Transmembrane</keyword>
<feature type="domain" description="DOMON" evidence="14">
    <location>
        <begin position="52"/>
        <end position="165"/>
    </location>
</feature>
<dbReference type="SMART" id="SM00665">
    <property type="entry name" value="B561"/>
    <property type="match status" value="1"/>
</dbReference>
<evidence type="ECO:0000256" key="4">
    <source>
        <dbReference type="ARBA" id="ARBA00022723"/>
    </source>
</evidence>
<keyword evidence="11" id="KW-0408">Iron</keyword>
<comment type="cofactor">
    <cofactor evidence="10">
        <name>heme b</name>
        <dbReference type="ChEBI" id="CHEBI:60344"/>
    </cofactor>
    <text evidence="10">Binds 2 heme b groups non-covalently.</text>
</comment>
<dbReference type="InterPro" id="IPR045265">
    <property type="entry name" value="AIR12_DOMON"/>
</dbReference>
<dbReference type="Pfam" id="PF03188">
    <property type="entry name" value="Cytochrom_B561"/>
    <property type="match status" value="1"/>
</dbReference>
<dbReference type="InterPro" id="IPR005018">
    <property type="entry name" value="DOMON_domain"/>
</dbReference>
<dbReference type="Gene3D" id="1.20.120.1770">
    <property type="match status" value="1"/>
</dbReference>
<feature type="binding site" description="axial binding residue" evidence="11">
    <location>
        <position position="252"/>
    </location>
    <ligand>
        <name>heme b</name>
        <dbReference type="ChEBI" id="CHEBI:60344"/>
        <label>1</label>
    </ligand>
    <ligandPart>
        <name>Fe</name>
        <dbReference type="ChEBI" id="CHEBI:18248"/>
    </ligandPart>
</feature>
<evidence type="ECO:0000256" key="1">
    <source>
        <dbReference type="ARBA" id="ARBA00004141"/>
    </source>
</evidence>
<evidence type="ECO:0000313" key="17">
    <source>
        <dbReference type="Proteomes" id="UP001632038"/>
    </source>
</evidence>
<dbReference type="GO" id="GO:0016020">
    <property type="term" value="C:membrane"/>
    <property type="evidence" value="ECO:0007669"/>
    <property type="project" value="UniProtKB-SubCell"/>
</dbReference>
<dbReference type="PANTHER" id="PTHR23130">
    <property type="entry name" value="CYTOCHROME B561 AND DOMON DOMAIN-CONTAINING PROTEIN"/>
    <property type="match status" value="1"/>
</dbReference>
<dbReference type="PROSITE" id="PS50939">
    <property type="entry name" value="CYTOCHROME_B561"/>
    <property type="match status" value="1"/>
</dbReference>